<evidence type="ECO:0000313" key="2">
    <source>
        <dbReference type="Proteomes" id="UP000299102"/>
    </source>
</evidence>
<evidence type="ECO:0000313" key="1">
    <source>
        <dbReference type="EMBL" id="GBP58863.1"/>
    </source>
</evidence>
<sequence length="321" mass="36222">METWSCEIYARCLRDWAIDTRALWIPFLIVQYSDQEAAILVIVNANEKKKPDKCKQGSHSQGLKGRFTFEPGGTGFDFDHRRIVQRVFNSKVNLNHSFRSPENNSKPSVPNFVTTLEEGDKKPIELPRTRVRRVCPTFTDQKTPEATYWMAVVRIPNKLGLGGLRLSRPIDRIDIGTDTAILIATRPGAKNRTSLVIETETRNANRGHRFSPSAIQSTITNIIYGFVYYQQLATCVLNVTIKEHDTSGIIKAKKHQFTVPIFFLNFSYYSEALSVASAQPGGGHKSRPAAVAAPRAIVNCNNNDVSWERLHAVNYETYTYV</sequence>
<reference evidence="1 2" key="1">
    <citation type="journal article" date="2019" name="Commun. Biol.">
        <title>The bagworm genome reveals a unique fibroin gene that provides high tensile strength.</title>
        <authorList>
            <person name="Kono N."/>
            <person name="Nakamura H."/>
            <person name="Ohtoshi R."/>
            <person name="Tomita M."/>
            <person name="Numata K."/>
            <person name="Arakawa K."/>
        </authorList>
    </citation>
    <scope>NUCLEOTIDE SEQUENCE [LARGE SCALE GENOMIC DNA]</scope>
</reference>
<dbReference type="Proteomes" id="UP000299102">
    <property type="component" value="Unassembled WGS sequence"/>
</dbReference>
<comment type="caution">
    <text evidence="1">The sequence shown here is derived from an EMBL/GenBank/DDBJ whole genome shotgun (WGS) entry which is preliminary data.</text>
</comment>
<accession>A0A4C1X6S2</accession>
<dbReference type="AlphaFoldDB" id="A0A4C1X6S2"/>
<protein>
    <submittedName>
        <fullName evidence="1">Uncharacterized protein</fullName>
    </submittedName>
</protein>
<keyword evidence="2" id="KW-1185">Reference proteome</keyword>
<name>A0A4C1X6S2_EUMVA</name>
<gene>
    <name evidence="1" type="ORF">EVAR_50520_1</name>
</gene>
<organism evidence="1 2">
    <name type="scientific">Eumeta variegata</name>
    <name type="common">Bagworm moth</name>
    <name type="synonym">Eumeta japonica</name>
    <dbReference type="NCBI Taxonomy" id="151549"/>
    <lineage>
        <taxon>Eukaryota</taxon>
        <taxon>Metazoa</taxon>
        <taxon>Ecdysozoa</taxon>
        <taxon>Arthropoda</taxon>
        <taxon>Hexapoda</taxon>
        <taxon>Insecta</taxon>
        <taxon>Pterygota</taxon>
        <taxon>Neoptera</taxon>
        <taxon>Endopterygota</taxon>
        <taxon>Lepidoptera</taxon>
        <taxon>Glossata</taxon>
        <taxon>Ditrysia</taxon>
        <taxon>Tineoidea</taxon>
        <taxon>Psychidae</taxon>
        <taxon>Oiketicinae</taxon>
        <taxon>Eumeta</taxon>
    </lineage>
</organism>
<proteinExistence type="predicted"/>
<dbReference type="EMBL" id="BGZK01000746">
    <property type="protein sequence ID" value="GBP58863.1"/>
    <property type="molecule type" value="Genomic_DNA"/>
</dbReference>